<comment type="function">
    <text evidence="9">Catalyzes the condensation of ATP and 5-phosphoribose 1-diphosphate to form N'-(5'-phosphoribosyl)-ATP (PR-ATP). Has a crucial role in the pathway because the rate of histidine biosynthesis seems to be controlled primarily by regulation of HisG enzymatic activity.</text>
</comment>
<dbReference type="Proteomes" id="UP000249842">
    <property type="component" value="Unassembled WGS sequence"/>
</dbReference>
<evidence type="ECO:0000256" key="1">
    <source>
        <dbReference type="ARBA" id="ARBA00000915"/>
    </source>
</evidence>
<dbReference type="EC" id="2.4.2.17" evidence="3 10"/>
<dbReference type="PROSITE" id="PS01316">
    <property type="entry name" value="ATP_P_PHORIBOSYLTR"/>
    <property type="match status" value="1"/>
</dbReference>
<dbReference type="EMBL" id="QFYP01000001">
    <property type="protein sequence ID" value="RAK59833.1"/>
    <property type="molecule type" value="Genomic_DNA"/>
</dbReference>
<keyword evidence="13" id="KW-1185">Reference proteome</keyword>
<comment type="pathway">
    <text evidence="2">Amino-acid biosynthesis; L-histidine biosynthesis; L-histidine from 5-phospho-alpha-D-ribose 1-diphosphate: step 1/9.</text>
</comment>
<dbReference type="UniPathway" id="UPA00031">
    <property type="reaction ID" value="UER00006"/>
</dbReference>
<evidence type="ECO:0000313" key="12">
    <source>
        <dbReference type="EMBL" id="RAK59833.1"/>
    </source>
</evidence>
<evidence type="ECO:0000256" key="6">
    <source>
        <dbReference type="ARBA" id="ARBA00022676"/>
    </source>
</evidence>
<evidence type="ECO:0000256" key="2">
    <source>
        <dbReference type="ARBA" id="ARBA00004667"/>
    </source>
</evidence>
<dbReference type="InterPro" id="IPR018198">
    <property type="entry name" value="ATP_PRibTrfase_CS"/>
</dbReference>
<dbReference type="GO" id="GO:0005737">
    <property type="term" value="C:cytoplasm"/>
    <property type="evidence" value="ECO:0007669"/>
    <property type="project" value="InterPro"/>
</dbReference>
<evidence type="ECO:0000256" key="10">
    <source>
        <dbReference type="NCBIfam" id="TIGR00070"/>
    </source>
</evidence>
<keyword evidence="7 12" id="KW-0808">Transferase</keyword>
<dbReference type="Pfam" id="PF01634">
    <property type="entry name" value="HisG"/>
    <property type="match status" value="1"/>
</dbReference>
<dbReference type="NCBIfam" id="TIGR00070">
    <property type="entry name" value="hisG"/>
    <property type="match status" value="1"/>
</dbReference>
<protein>
    <recommendedName>
        <fullName evidence="4 10">ATP phosphoribosyltransferase</fullName>
        <ecNumber evidence="3 10">2.4.2.17</ecNumber>
    </recommendedName>
</protein>
<keyword evidence="8" id="KW-0368">Histidine biosynthesis</keyword>
<dbReference type="RefSeq" id="WP_111457126.1">
    <property type="nucleotide sequence ID" value="NZ_QFYP01000001.1"/>
</dbReference>
<dbReference type="Gene3D" id="3.40.190.10">
    <property type="entry name" value="Periplasmic binding protein-like II"/>
    <property type="match status" value="2"/>
</dbReference>
<comment type="catalytic activity">
    <reaction evidence="1">
        <text>1-(5-phospho-beta-D-ribosyl)-ATP + diphosphate = 5-phospho-alpha-D-ribose 1-diphosphate + ATP</text>
        <dbReference type="Rhea" id="RHEA:18473"/>
        <dbReference type="ChEBI" id="CHEBI:30616"/>
        <dbReference type="ChEBI" id="CHEBI:33019"/>
        <dbReference type="ChEBI" id="CHEBI:58017"/>
        <dbReference type="ChEBI" id="CHEBI:73183"/>
        <dbReference type="EC" id="2.4.2.17"/>
    </reaction>
</comment>
<dbReference type="GO" id="GO:0003879">
    <property type="term" value="F:ATP phosphoribosyltransferase activity"/>
    <property type="evidence" value="ECO:0007669"/>
    <property type="project" value="UniProtKB-UniRule"/>
</dbReference>
<organism evidence="12 13">
    <name type="scientific">Phenylobacterium hankyongense</name>
    <dbReference type="NCBI Taxonomy" id="1813876"/>
    <lineage>
        <taxon>Bacteria</taxon>
        <taxon>Pseudomonadati</taxon>
        <taxon>Pseudomonadota</taxon>
        <taxon>Alphaproteobacteria</taxon>
        <taxon>Caulobacterales</taxon>
        <taxon>Caulobacteraceae</taxon>
        <taxon>Phenylobacterium</taxon>
    </lineage>
</organism>
<feature type="domain" description="ATP phosphoribosyltransferase catalytic" evidence="11">
    <location>
        <begin position="56"/>
        <end position="217"/>
    </location>
</feature>
<keyword evidence="6 12" id="KW-0328">Glycosyltransferase</keyword>
<gene>
    <name evidence="12" type="ORF">DJ021_08455</name>
</gene>
<evidence type="ECO:0000259" key="11">
    <source>
        <dbReference type="Pfam" id="PF01634"/>
    </source>
</evidence>
<dbReference type="SUPFAM" id="SSF53850">
    <property type="entry name" value="Periplasmic binding protein-like II"/>
    <property type="match status" value="1"/>
</dbReference>
<accession>A0A328AY32</accession>
<evidence type="ECO:0000256" key="3">
    <source>
        <dbReference type="ARBA" id="ARBA00011946"/>
    </source>
</evidence>
<evidence type="ECO:0000256" key="7">
    <source>
        <dbReference type="ARBA" id="ARBA00022679"/>
    </source>
</evidence>
<evidence type="ECO:0000313" key="13">
    <source>
        <dbReference type="Proteomes" id="UP000249842"/>
    </source>
</evidence>
<dbReference type="PANTHER" id="PTHR21403:SF8">
    <property type="entry name" value="ATP PHOSPHORIBOSYLTRANSFERASE"/>
    <property type="match status" value="1"/>
</dbReference>
<evidence type="ECO:0000256" key="5">
    <source>
        <dbReference type="ARBA" id="ARBA00022605"/>
    </source>
</evidence>
<dbReference type="InterPro" id="IPR001348">
    <property type="entry name" value="ATP_PRibTrfase_HisG"/>
</dbReference>
<evidence type="ECO:0000256" key="8">
    <source>
        <dbReference type="ARBA" id="ARBA00023102"/>
    </source>
</evidence>
<dbReference type="AlphaFoldDB" id="A0A328AY32"/>
<reference evidence="13" key="1">
    <citation type="submission" date="2018-05" db="EMBL/GenBank/DDBJ databases">
        <authorList>
            <person name="Li X."/>
        </authorList>
    </citation>
    <scope>NUCLEOTIDE SEQUENCE [LARGE SCALE GENOMIC DNA]</scope>
    <source>
        <strain evidence="13">HKS-05</strain>
    </source>
</reference>
<dbReference type="CDD" id="cd13593">
    <property type="entry name" value="PBP2_HisGL3"/>
    <property type="match status" value="1"/>
</dbReference>
<sequence>MSGPLIIAVPSKGRLKEQVEAWLADCGVPLQVSGGSRGYIASLKGVPDAQVRLLSAGDIAEALDAGEVHLGVTGEDLLRERGPELDARVLLLRPLGFGRADLVVAAPKSWLDVDTMADLEEVAHDYLARTGRRMRVATKYLAQTRAFFARHGVVDYRITESGGATEGAPATGAAELVVDITTTGATLQANGLKVLSDGLILKSQAQLAASLKAGWSKAQLAAAERLLRAVEARASALKSATLVWPANGGAAEAEAVDRLVAAGASKRPNGLLVEAAEIAAAAAALTLAGLGPVTAARPDFVYEVGCPPFEALVDAVL</sequence>
<dbReference type="OrthoDB" id="9806435at2"/>
<evidence type="ECO:0000256" key="9">
    <source>
        <dbReference type="ARBA" id="ARBA00024861"/>
    </source>
</evidence>
<proteinExistence type="predicted"/>
<dbReference type="InterPro" id="IPR013820">
    <property type="entry name" value="ATP_PRibTrfase_cat"/>
</dbReference>
<keyword evidence="5" id="KW-0028">Amino-acid biosynthesis</keyword>
<name>A0A328AY32_9CAUL</name>
<comment type="caution">
    <text evidence="12">The sequence shown here is derived from an EMBL/GenBank/DDBJ whole genome shotgun (WGS) entry which is preliminary data.</text>
</comment>
<dbReference type="PANTHER" id="PTHR21403">
    <property type="entry name" value="ATP PHOSPHORIBOSYLTRANSFERASE ATP-PRTASE"/>
    <property type="match status" value="1"/>
</dbReference>
<dbReference type="GO" id="GO:0000105">
    <property type="term" value="P:L-histidine biosynthetic process"/>
    <property type="evidence" value="ECO:0007669"/>
    <property type="project" value="UniProtKB-UniRule"/>
</dbReference>
<evidence type="ECO:0000256" key="4">
    <source>
        <dbReference type="ARBA" id="ARBA00020998"/>
    </source>
</evidence>